<evidence type="ECO:0000313" key="2">
    <source>
        <dbReference type="EMBL" id="EGJ26382.1"/>
    </source>
</evidence>
<feature type="domain" description="Helix-turn-helix" evidence="1">
    <location>
        <begin position="4"/>
        <end position="48"/>
    </location>
</feature>
<proteinExistence type="predicted"/>
<protein>
    <submittedName>
        <fullName evidence="2">DNA binding domain protein, excisionase family</fullName>
    </submittedName>
</protein>
<dbReference type="Pfam" id="PF12728">
    <property type="entry name" value="HTH_17"/>
    <property type="match status" value="1"/>
</dbReference>
<keyword evidence="3" id="KW-1185">Reference proteome</keyword>
<accession>A0ABN0CT16</accession>
<dbReference type="Gene3D" id="1.10.10.10">
    <property type="entry name" value="Winged helix-like DNA-binding domain superfamily/Winged helix DNA-binding domain"/>
    <property type="match status" value="1"/>
</dbReference>
<name>A0ABN0CT16_STRPO</name>
<dbReference type="SUPFAM" id="SSF46955">
    <property type="entry name" value="Putative DNA-binding domain"/>
    <property type="match status" value="1"/>
</dbReference>
<evidence type="ECO:0000313" key="3">
    <source>
        <dbReference type="Proteomes" id="UP000005356"/>
    </source>
</evidence>
<organism evidence="2 3">
    <name type="scientific">Streptococcus porcinus str. Jelinkova 176</name>
    <dbReference type="NCBI Taxonomy" id="873448"/>
    <lineage>
        <taxon>Bacteria</taxon>
        <taxon>Bacillati</taxon>
        <taxon>Bacillota</taxon>
        <taxon>Bacilli</taxon>
        <taxon>Lactobacillales</taxon>
        <taxon>Streptococcaceae</taxon>
        <taxon>Streptococcus</taxon>
    </lineage>
</organism>
<dbReference type="EMBL" id="AEUU02000001">
    <property type="protein sequence ID" value="EGJ26382.1"/>
    <property type="molecule type" value="Genomic_DNA"/>
</dbReference>
<dbReference type="InterPro" id="IPR036388">
    <property type="entry name" value="WH-like_DNA-bd_sf"/>
</dbReference>
<dbReference type="NCBIfam" id="TIGR01764">
    <property type="entry name" value="excise"/>
    <property type="match status" value="1"/>
</dbReference>
<dbReference type="InterPro" id="IPR041657">
    <property type="entry name" value="HTH_17"/>
</dbReference>
<evidence type="ECO:0000259" key="1">
    <source>
        <dbReference type="Pfam" id="PF12728"/>
    </source>
</evidence>
<dbReference type="InterPro" id="IPR010093">
    <property type="entry name" value="SinI_DNA-bd"/>
</dbReference>
<dbReference type="InterPro" id="IPR009061">
    <property type="entry name" value="DNA-bd_dom_put_sf"/>
</dbReference>
<reference evidence="2 3" key="1">
    <citation type="journal article" date="2014" name="Int. J. Syst. Evol. Microbiol.">
        <title>Phylogenomics and the dynamic genome evolution of the genus Streptococcus.</title>
        <authorList>
            <consortium name="The Broad Institute Genome Sequencing Platform"/>
            <person name="Richards V.P."/>
            <person name="Palmer S.R."/>
            <person name="Pavinski Bitar P.D."/>
            <person name="Qin X."/>
            <person name="Weinstock G.M."/>
            <person name="Highlander S.K."/>
            <person name="Town C.D."/>
            <person name="Burne R.A."/>
            <person name="Stanhope M.J."/>
        </authorList>
    </citation>
    <scope>NUCLEOTIDE SEQUENCE [LARGE SCALE GENOMIC DNA]</scope>
    <source>
        <strain evidence="2 3">Jelinkova 176</strain>
    </source>
</reference>
<gene>
    <name evidence="2" type="ORF">STRPO_1733</name>
</gene>
<sequence length="56" mass="6580">MNKQQACKYLGIANNTLDSWIKKGLPVIRVGKTVRFDRAELNHWLQNQQHYNRGLI</sequence>
<dbReference type="Proteomes" id="UP000005356">
    <property type="component" value="Unassembled WGS sequence"/>
</dbReference>
<comment type="caution">
    <text evidence="2">The sequence shown here is derived from an EMBL/GenBank/DDBJ whole genome shotgun (WGS) entry which is preliminary data.</text>
</comment>